<evidence type="ECO:0000313" key="3">
    <source>
        <dbReference type="Proteomes" id="UP000243413"/>
    </source>
</evidence>
<dbReference type="RefSeq" id="WP_092287588.1">
    <property type="nucleotide sequence ID" value="NZ_LT629763.1"/>
</dbReference>
<dbReference type="Proteomes" id="UP000243413">
    <property type="component" value="Chromosome I"/>
</dbReference>
<dbReference type="AlphaFoldDB" id="A0A1H1VL96"/>
<organism evidence="2 3">
    <name type="scientific">Halopseudomonas sabulinigri</name>
    <dbReference type="NCBI Taxonomy" id="472181"/>
    <lineage>
        <taxon>Bacteria</taxon>
        <taxon>Pseudomonadati</taxon>
        <taxon>Pseudomonadota</taxon>
        <taxon>Gammaproteobacteria</taxon>
        <taxon>Pseudomonadales</taxon>
        <taxon>Pseudomonadaceae</taxon>
        <taxon>Halopseudomonas</taxon>
    </lineage>
</organism>
<dbReference type="EMBL" id="LT629763">
    <property type="protein sequence ID" value="SDS85684.1"/>
    <property type="molecule type" value="Genomic_DNA"/>
</dbReference>
<sequence>MRLDLFKTLWGHAGSVQEAATLAVDAGFVGLEAPAPADDAAVEQLQATLTEHRLDYIAEICTTGSYVPDRHATPEDHLVSLEQKLQRSKRLNPRFCNVMGGCDAWPLDVQIDFFRRAKDLADRCGIICSFETHRGRSFFNPWVTRDVLRALPDLRITCDFSHWVVVCERLMDAEWETILEVAEQAHHVHSRVGYDQGPQVPHPAAPEYAVALESHERCWQAIWASQSKRNYASSTMTPEFGPDGYLHTQPFTSMPVADLWQVNRWIGLRERDQFEVWRAARKESAGASA</sequence>
<feature type="domain" description="Xylose isomerase-like TIM barrel" evidence="1">
    <location>
        <begin position="22"/>
        <end position="189"/>
    </location>
</feature>
<dbReference type="OrthoDB" id="2555274at2"/>
<dbReference type="InterPro" id="IPR013022">
    <property type="entry name" value="Xyl_isomerase-like_TIM-brl"/>
</dbReference>
<name>A0A1H1VL96_9GAMM</name>
<dbReference type="InterPro" id="IPR036237">
    <property type="entry name" value="Xyl_isomerase-like_sf"/>
</dbReference>
<dbReference type="Pfam" id="PF01261">
    <property type="entry name" value="AP_endonuc_2"/>
    <property type="match status" value="1"/>
</dbReference>
<evidence type="ECO:0000259" key="1">
    <source>
        <dbReference type="Pfam" id="PF01261"/>
    </source>
</evidence>
<gene>
    <name evidence="2" type="ORF">SAMN05216271_2922</name>
</gene>
<proteinExistence type="predicted"/>
<keyword evidence="2" id="KW-0413">Isomerase</keyword>
<dbReference type="STRING" id="472181.SAMN05216271_2922"/>
<accession>A0A1H1VL96</accession>
<reference evidence="3" key="1">
    <citation type="submission" date="2016-10" db="EMBL/GenBank/DDBJ databases">
        <authorList>
            <person name="Varghese N."/>
            <person name="Submissions S."/>
        </authorList>
    </citation>
    <scope>NUCLEOTIDE SEQUENCE [LARGE SCALE GENOMIC DNA]</scope>
    <source>
        <strain evidence="3">JCM 14963</strain>
    </source>
</reference>
<evidence type="ECO:0000313" key="2">
    <source>
        <dbReference type="EMBL" id="SDS85684.1"/>
    </source>
</evidence>
<protein>
    <submittedName>
        <fullName evidence="2">Sugar phosphate isomerase/epimerase</fullName>
    </submittedName>
</protein>
<dbReference type="SUPFAM" id="SSF51658">
    <property type="entry name" value="Xylose isomerase-like"/>
    <property type="match status" value="1"/>
</dbReference>
<dbReference type="GO" id="GO:0016853">
    <property type="term" value="F:isomerase activity"/>
    <property type="evidence" value="ECO:0007669"/>
    <property type="project" value="UniProtKB-KW"/>
</dbReference>
<dbReference type="Gene3D" id="3.20.20.150">
    <property type="entry name" value="Divalent-metal-dependent TIM barrel enzymes"/>
    <property type="match status" value="1"/>
</dbReference>